<evidence type="ECO:0000256" key="3">
    <source>
        <dbReference type="ARBA" id="ARBA00023014"/>
    </source>
</evidence>
<dbReference type="SFLD" id="SFLDS00029">
    <property type="entry name" value="Radical_SAM"/>
    <property type="match status" value="1"/>
</dbReference>
<dbReference type="RefSeq" id="WP_144331135.1">
    <property type="nucleotide sequence ID" value="NZ_VLPL01000001.1"/>
</dbReference>
<evidence type="ECO:0000259" key="4">
    <source>
        <dbReference type="PROSITE" id="PS51918"/>
    </source>
</evidence>
<reference evidence="5 6" key="1">
    <citation type="submission" date="2019-07" db="EMBL/GenBank/DDBJ databases">
        <authorList>
            <person name="Huq M.A."/>
        </authorList>
    </citation>
    <scope>NUCLEOTIDE SEQUENCE [LARGE SCALE GENOMIC DNA]</scope>
    <source>
        <strain evidence="5 6">MAH-3</strain>
    </source>
</reference>
<evidence type="ECO:0000313" key="5">
    <source>
        <dbReference type="EMBL" id="TSJ47599.1"/>
    </source>
</evidence>
<dbReference type="SMART" id="SM00729">
    <property type="entry name" value="Elp3"/>
    <property type="match status" value="1"/>
</dbReference>
<dbReference type="OrthoDB" id="9785699at2"/>
<dbReference type="PROSITE" id="PS51918">
    <property type="entry name" value="RADICAL_SAM"/>
    <property type="match status" value="1"/>
</dbReference>
<dbReference type="InterPro" id="IPR040086">
    <property type="entry name" value="MJ0683-like"/>
</dbReference>
<dbReference type="InterPro" id="IPR058240">
    <property type="entry name" value="rSAM_sf"/>
</dbReference>
<sequence>MSDQFLYKNGRGAQINPHNRFFSQEKGEDFDDIDPSEEPELKTKFIDVHPKTIVNKLSSPDVGMYYSLNPYQGCEHGCTYCYARPTHEYWGYSAGTDFERVILVKKNAPELLEETLNKKSWKVQSISISGNTDCYQPCEREYGITRKLLEIMLKYRHPVGIITKNTLITRDLDILEELAKLNLVAVNISLTSLKEELRRKLEPRTASSLKKLAAIELLSQHGIPVNVLMAPIIPALNDDEIFAIAEAVGKRGALSMYHQIVRLNGPNGEIFTDWVTKNYPDRAEKVLNQLRDMHGGKLSDSRFGTRMKGEGVYALNIQRQVQLARKKFLPATPFPRLRTDLFSIPDTSGQMKLF</sequence>
<keyword evidence="1" id="KW-0479">Metal-binding</keyword>
<dbReference type="AlphaFoldDB" id="A0A556N6F0"/>
<dbReference type="Pfam" id="PF04055">
    <property type="entry name" value="Radical_SAM"/>
    <property type="match status" value="1"/>
</dbReference>
<keyword evidence="3" id="KW-0411">Iron-sulfur</keyword>
<dbReference type="Gene3D" id="3.80.30.30">
    <property type="match status" value="1"/>
</dbReference>
<dbReference type="InterPro" id="IPR006638">
    <property type="entry name" value="Elp3/MiaA/NifB-like_rSAM"/>
</dbReference>
<dbReference type="InterPro" id="IPR007197">
    <property type="entry name" value="rSAM"/>
</dbReference>
<gene>
    <name evidence="5" type="ORF">FO442_00280</name>
</gene>
<feature type="domain" description="Radical SAM core" evidence="4">
    <location>
        <begin position="60"/>
        <end position="297"/>
    </location>
</feature>
<proteinExistence type="predicted"/>
<evidence type="ECO:0000256" key="2">
    <source>
        <dbReference type="ARBA" id="ARBA00023004"/>
    </source>
</evidence>
<keyword evidence="2" id="KW-0408">Iron</keyword>
<dbReference type="PANTHER" id="PTHR43432">
    <property type="entry name" value="SLR0285 PROTEIN"/>
    <property type="match status" value="1"/>
</dbReference>
<dbReference type="GO" id="GO:0003824">
    <property type="term" value="F:catalytic activity"/>
    <property type="evidence" value="ECO:0007669"/>
    <property type="project" value="InterPro"/>
</dbReference>
<dbReference type="SFLD" id="SFLDG01084">
    <property type="entry name" value="Uncharacterised_Radical_SAM_Su"/>
    <property type="match status" value="1"/>
</dbReference>
<dbReference type="GO" id="GO:0051536">
    <property type="term" value="F:iron-sulfur cluster binding"/>
    <property type="evidence" value="ECO:0007669"/>
    <property type="project" value="UniProtKB-KW"/>
</dbReference>
<organism evidence="5 6">
    <name type="scientific">Fluviicola chungangensis</name>
    <dbReference type="NCBI Taxonomy" id="2597671"/>
    <lineage>
        <taxon>Bacteria</taxon>
        <taxon>Pseudomonadati</taxon>
        <taxon>Bacteroidota</taxon>
        <taxon>Flavobacteriia</taxon>
        <taxon>Flavobacteriales</taxon>
        <taxon>Crocinitomicaceae</taxon>
        <taxon>Fluviicola</taxon>
    </lineage>
</organism>
<evidence type="ECO:0000256" key="1">
    <source>
        <dbReference type="ARBA" id="ARBA00022723"/>
    </source>
</evidence>
<protein>
    <submittedName>
        <fullName evidence="5">PA0069 family radical SAM protein</fullName>
    </submittedName>
</protein>
<dbReference type="Proteomes" id="UP000316008">
    <property type="component" value="Unassembled WGS sequence"/>
</dbReference>
<dbReference type="EMBL" id="VLPL01000001">
    <property type="protein sequence ID" value="TSJ47599.1"/>
    <property type="molecule type" value="Genomic_DNA"/>
</dbReference>
<dbReference type="NCBIfam" id="NF033668">
    <property type="entry name" value="rSAM_PA0069"/>
    <property type="match status" value="1"/>
</dbReference>
<comment type="caution">
    <text evidence="5">The sequence shown here is derived from an EMBL/GenBank/DDBJ whole genome shotgun (WGS) entry which is preliminary data.</text>
</comment>
<dbReference type="SUPFAM" id="SSF102114">
    <property type="entry name" value="Radical SAM enzymes"/>
    <property type="match status" value="1"/>
</dbReference>
<keyword evidence="6" id="KW-1185">Reference proteome</keyword>
<dbReference type="CDD" id="cd01335">
    <property type="entry name" value="Radical_SAM"/>
    <property type="match status" value="1"/>
</dbReference>
<name>A0A556N6F0_9FLAO</name>
<evidence type="ECO:0000313" key="6">
    <source>
        <dbReference type="Proteomes" id="UP000316008"/>
    </source>
</evidence>
<dbReference type="GO" id="GO:0046872">
    <property type="term" value="F:metal ion binding"/>
    <property type="evidence" value="ECO:0007669"/>
    <property type="project" value="UniProtKB-KW"/>
</dbReference>
<accession>A0A556N6F0</accession>
<dbReference type="PANTHER" id="PTHR43432:SF3">
    <property type="entry name" value="SLR0285 PROTEIN"/>
    <property type="match status" value="1"/>
</dbReference>